<keyword evidence="3" id="KW-1185">Reference proteome</keyword>
<feature type="compositionally biased region" description="Basic residues" evidence="1">
    <location>
        <begin position="129"/>
        <end position="146"/>
    </location>
</feature>
<organism evidence="3 4">
    <name type="scientific">Panagrolaimus davidi</name>
    <dbReference type="NCBI Taxonomy" id="227884"/>
    <lineage>
        <taxon>Eukaryota</taxon>
        <taxon>Metazoa</taxon>
        <taxon>Ecdysozoa</taxon>
        <taxon>Nematoda</taxon>
        <taxon>Chromadorea</taxon>
        <taxon>Rhabditida</taxon>
        <taxon>Tylenchina</taxon>
        <taxon>Panagrolaimomorpha</taxon>
        <taxon>Panagrolaimoidea</taxon>
        <taxon>Panagrolaimidae</taxon>
        <taxon>Panagrolaimus</taxon>
    </lineage>
</organism>
<evidence type="ECO:0000313" key="3">
    <source>
        <dbReference type="Proteomes" id="UP000887578"/>
    </source>
</evidence>
<feature type="region of interest" description="Disordered" evidence="1">
    <location>
        <begin position="129"/>
        <end position="151"/>
    </location>
</feature>
<evidence type="ECO:0000313" key="4">
    <source>
        <dbReference type="WBParaSite" id="PDA_v2.g10403.t1"/>
    </source>
</evidence>
<accession>A0A914NZT1</accession>
<name>A0A914NZT1_9BILA</name>
<dbReference type="WBParaSite" id="PDA_v2.g10403.t1">
    <property type="protein sequence ID" value="PDA_v2.g10403.t1"/>
    <property type="gene ID" value="PDA_v2.g10403"/>
</dbReference>
<dbReference type="Proteomes" id="UP000887578">
    <property type="component" value="Unplaced"/>
</dbReference>
<reference evidence="4" key="1">
    <citation type="submission" date="2022-11" db="UniProtKB">
        <authorList>
            <consortium name="WormBaseParasite"/>
        </authorList>
    </citation>
    <scope>IDENTIFICATION</scope>
</reference>
<sequence>MLKLIFYISFITFAICIKHVFGDVSQSCDNYAKCLEQLEEKQRECRESFALRKKAAAAIEESDDDSKCSKKRNHDLHYEITGLNLRKTENIRDCIQQNLETAEEIKTFDARKKCQHQFDKLLQTLNTKLKRSKKPKQGKKQRKLSHRKEETRCKKERKILHKKCYKIGKCCSLVQKCYDKAAPLLSQINEMKTTLKTSRAQCRAI</sequence>
<evidence type="ECO:0000256" key="1">
    <source>
        <dbReference type="SAM" id="MobiDB-lite"/>
    </source>
</evidence>
<evidence type="ECO:0000256" key="2">
    <source>
        <dbReference type="SAM" id="SignalP"/>
    </source>
</evidence>
<keyword evidence="2" id="KW-0732">Signal</keyword>
<protein>
    <submittedName>
        <fullName evidence="4">Uncharacterized protein</fullName>
    </submittedName>
</protein>
<proteinExistence type="predicted"/>
<feature type="signal peptide" evidence="2">
    <location>
        <begin position="1"/>
        <end position="22"/>
    </location>
</feature>
<dbReference type="AlphaFoldDB" id="A0A914NZT1"/>
<feature type="chain" id="PRO_5037135487" evidence="2">
    <location>
        <begin position="23"/>
        <end position="205"/>
    </location>
</feature>